<name>A0A6N7Q0K8_9BACT</name>
<comment type="caution">
    <text evidence="2">The sequence shown here is derived from an EMBL/GenBank/DDBJ whole genome shotgun (WGS) entry which is preliminary data.</text>
</comment>
<dbReference type="EMBL" id="WJIE01000017">
    <property type="protein sequence ID" value="MRG97347.1"/>
    <property type="molecule type" value="Genomic_DNA"/>
</dbReference>
<proteinExistence type="predicted"/>
<sequence>MQRAIVELRYGPEGGTKKVLSPGETLRVGRKAKAQWIVSDKHMSGVHFEVAYDGAKVLVRDLSKGTGTLVGGQKIAAAEELVHGGWIRAGETDFMVYLEAATPPDEDEMDVLLAAEPDELEPLEAQWVEENRARLLGDKRRRAARAAEALSLLRAVEGPLYVVLDAARTDRILTVVRESVDRYRSLYEGFDGEALEDVAPYLVEIDRSSSLLARLVEEGWGNRWGIFIVYPRSFKELRRHLRRFLMVADAETRKKYYFRFYDPVVLREFLPTCTPKQKAELFGEIRAFLVEDPFGHVARFPAEVS</sequence>
<dbReference type="Gene3D" id="2.60.200.20">
    <property type="match status" value="1"/>
</dbReference>
<evidence type="ECO:0000313" key="2">
    <source>
        <dbReference type="EMBL" id="MRG97347.1"/>
    </source>
</evidence>
<dbReference type="InterPro" id="IPR008984">
    <property type="entry name" value="SMAD_FHA_dom_sf"/>
</dbReference>
<accession>A0A6N7Q0K8</accession>
<dbReference type="AlphaFoldDB" id="A0A6N7Q0K8"/>
<evidence type="ECO:0000313" key="3">
    <source>
        <dbReference type="Proteomes" id="UP000440224"/>
    </source>
</evidence>
<gene>
    <name evidence="2" type="ORF">GF068_36290</name>
</gene>
<dbReference type="Pfam" id="PF13503">
    <property type="entry name" value="DUF4123"/>
    <property type="match status" value="1"/>
</dbReference>
<dbReference type="Proteomes" id="UP000440224">
    <property type="component" value="Unassembled WGS sequence"/>
</dbReference>
<dbReference type="CDD" id="cd00060">
    <property type="entry name" value="FHA"/>
    <property type="match status" value="1"/>
</dbReference>
<evidence type="ECO:0000259" key="1">
    <source>
        <dbReference type="PROSITE" id="PS50006"/>
    </source>
</evidence>
<organism evidence="2 3">
    <name type="scientific">Polyangium spumosum</name>
    <dbReference type="NCBI Taxonomy" id="889282"/>
    <lineage>
        <taxon>Bacteria</taxon>
        <taxon>Pseudomonadati</taxon>
        <taxon>Myxococcota</taxon>
        <taxon>Polyangia</taxon>
        <taxon>Polyangiales</taxon>
        <taxon>Polyangiaceae</taxon>
        <taxon>Polyangium</taxon>
    </lineage>
</organism>
<reference evidence="2 3" key="1">
    <citation type="submission" date="2019-10" db="EMBL/GenBank/DDBJ databases">
        <title>A soil myxobacterium in the family Polyangiaceae.</title>
        <authorList>
            <person name="Li Y."/>
            <person name="Wang J."/>
        </authorList>
    </citation>
    <scope>NUCLEOTIDE SEQUENCE [LARGE SCALE GENOMIC DNA]</scope>
    <source>
        <strain evidence="2 3">DSM 14734</strain>
    </source>
</reference>
<keyword evidence="3" id="KW-1185">Reference proteome</keyword>
<dbReference type="RefSeq" id="WP_153824137.1">
    <property type="nucleotide sequence ID" value="NZ_WJIE01000017.1"/>
</dbReference>
<dbReference type="InterPro" id="IPR025391">
    <property type="entry name" value="DUF4123"/>
</dbReference>
<protein>
    <submittedName>
        <fullName evidence="2">DUF4123 domain-containing protein</fullName>
    </submittedName>
</protein>
<dbReference type="PROSITE" id="PS50006">
    <property type="entry name" value="FHA_DOMAIN"/>
    <property type="match status" value="1"/>
</dbReference>
<dbReference type="InterPro" id="IPR000253">
    <property type="entry name" value="FHA_dom"/>
</dbReference>
<dbReference type="Pfam" id="PF00498">
    <property type="entry name" value="FHA"/>
    <property type="match status" value="1"/>
</dbReference>
<dbReference type="OrthoDB" id="955748at2"/>
<feature type="domain" description="FHA" evidence="1">
    <location>
        <begin position="26"/>
        <end position="75"/>
    </location>
</feature>
<dbReference type="SUPFAM" id="SSF49879">
    <property type="entry name" value="SMAD/FHA domain"/>
    <property type="match status" value="1"/>
</dbReference>